<comment type="caution">
    <text evidence="3">The sequence shown here is derived from an EMBL/GenBank/DDBJ whole genome shotgun (WGS) entry which is preliminary data.</text>
</comment>
<name>A0ABS4BZP2_9FLAO</name>
<accession>A0ABS4BZP2</accession>
<proteinExistence type="predicted"/>
<dbReference type="InterPro" id="IPR058916">
    <property type="entry name" value="PH_40"/>
</dbReference>
<keyword evidence="1" id="KW-0472">Membrane</keyword>
<dbReference type="Pfam" id="PF26566">
    <property type="entry name" value="PH_40"/>
    <property type="match status" value="1"/>
</dbReference>
<protein>
    <recommendedName>
        <fullName evidence="2">PH domain-containing protein</fullName>
    </recommendedName>
</protein>
<keyword evidence="1" id="KW-1133">Transmembrane helix</keyword>
<feature type="domain" description="PH" evidence="2">
    <location>
        <begin position="4"/>
        <end position="106"/>
    </location>
</feature>
<evidence type="ECO:0000259" key="2">
    <source>
        <dbReference type="Pfam" id="PF26566"/>
    </source>
</evidence>
<evidence type="ECO:0000313" key="3">
    <source>
        <dbReference type="EMBL" id="MBP0905621.1"/>
    </source>
</evidence>
<feature type="transmembrane region" description="Helical" evidence="1">
    <location>
        <begin position="6"/>
        <end position="24"/>
    </location>
</feature>
<evidence type="ECO:0000256" key="1">
    <source>
        <dbReference type="SAM" id="Phobius"/>
    </source>
</evidence>
<organism evidence="3 4">
    <name type="scientific">Mariniflexile gromovii</name>
    <dbReference type="NCBI Taxonomy" id="362523"/>
    <lineage>
        <taxon>Bacteria</taxon>
        <taxon>Pseudomonadati</taxon>
        <taxon>Bacteroidota</taxon>
        <taxon>Flavobacteriia</taxon>
        <taxon>Flavobacteriales</taxon>
        <taxon>Flavobacteriaceae</taxon>
        <taxon>Mariniflexile</taxon>
    </lineage>
</organism>
<keyword evidence="4" id="KW-1185">Reference proteome</keyword>
<dbReference type="EMBL" id="JAGJCB010000027">
    <property type="protein sequence ID" value="MBP0905621.1"/>
    <property type="molecule type" value="Genomic_DNA"/>
</dbReference>
<reference evidence="3 4" key="1">
    <citation type="submission" date="2021-04" db="EMBL/GenBank/DDBJ databases">
        <title>Mariniflexile gromovii gen. nov., sp. nov., a gliding bacterium isolated from the sea urchin Strongylocentrotus intermedius.</title>
        <authorList>
            <person name="Ko S."/>
            <person name="Le V."/>
            <person name="Ahn C.-Y."/>
            <person name="Oh H.-M."/>
        </authorList>
    </citation>
    <scope>NUCLEOTIDE SEQUENCE [LARGE SCALE GENOMIC DNA]</scope>
    <source>
        <strain evidence="3 4">KCTC 12570</strain>
    </source>
</reference>
<dbReference type="Proteomes" id="UP000670776">
    <property type="component" value="Unassembled WGS sequence"/>
</dbReference>
<keyword evidence="1" id="KW-0812">Transmembrane</keyword>
<gene>
    <name evidence="3" type="ORF">J8H85_17475</name>
</gene>
<evidence type="ECO:0000313" key="4">
    <source>
        <dbReference type="Proteomes" id="UP000670776"/>
    </source>
</evidence>
<sequence length="194" mass="23199">MIWLLIGFTVITNIPAIVIYLNYYRENKNTKFTLDFEEEKIIITKDGIEKEYLKTEIIKSTYHLGIYYKNAIDRAGRLPMLISDFGYWDLQFKNGDRYYLSNILHDFLHEAPQVPKTKYRFRFYPYINKKDTKQAINLNEKPKKEKTLTETFIEKFKTKNDKQLREIIDNKKSYQKEAVEAAEFVLKNKNVGIN</sequence>